<feature type="repeat" description="PPR" evidence="2">
    <location>
        <begin position="286"/>
        <end position="320"/>
    </location>
</feature>
<feature type="repeat" description="PPR" evidence="2">
    <location>
        <begin position="52"/>
        <end position="87"/>
    </location>
</feature>
<gene>
    <name evidence="3" type="ORF">GIB67_040213</name>
</gene>
<sequence>MSQLKQIQAQMVLTGLILDGLASSRLIAFCAISESGCLNYCSFILNNVKHPNVFSWNVTIRGYLESGNPKQAILVYREMLRSPGCLPDHYTYPLLLKACAQMSVIWIGYEVLSHVLRVGLESDLFVFNATIHMLIACGELEGARRLFDESCNRDLVSWNSMINGYARGGRPNEALKLFREMGVENVEPDYVTMIAMVSSCAQTGDLGLGKEFHRYIVEDGVKLTIPLCNALMDMYVKCGSLEPARVLFNDMTKKTMVSWTVLLVGYMKFGLLDAARKLFDKIPEKDVVPWNALISCYVQQNRCEDALALFHEMQEMNVKPDEVTMVCLLSASAQLSTALVDMYAKCGNITKALEVFQELPETNALTWTAMIGGLALNGQPHDAISHFLEMIDIGLIPDEVTLVGVLSACCHAGLVNEGRDFFTQMSSKFNILPQVRHYSCMVDLLGRAGLLEEAEKLVTNMPMKPDVVVWGALFFACRAHGDVIVGERVAEKLLELDPRDSATYVLLANMYLEAKMWDKARKVRMMMTERGLDKNPGFSSIEVNGAGE</sequence>
<dbReference type="FunFam" id="1.25.40.10:FF:000427">
    <property type="entry name" value="Pentatricopeptide repeat-containing protein chloroplastic"/>
    <property type="match status" value="1"/>
</dbReference>
<feature type="repeat" description="PPR" evidence="2">
    <location>
        <begin position="363"/>
        <end position="397"/>
    </location>
</feature>
<evidence type="ECO:0000313" key="4">
    <source>
        <dbReference type="Proteomes" id="UP000541444"/>
    </source>
</evidence>
<reference evidence="3 4" key="1">
    <citation type="journal article" date="2020" name="IScience">
        <title>Genome Sequencing of the Endangered Kingdonia uniflora (Circaeasteraceae, Ranunculales) Reveals Potential Mechanisms of Evolutionary Specialization.</title>
        <authorList>
            <person name="Sun Y."/>
            <person name="Deng T."/>
            <person name="Zhang A."/>
            <person name="Moore M.J."/>
            <person name="Landis J.B."/>
            <person name="Lin N."/>
            <person name="Zhang H."/>
            <person name="Zhang X."/>
            <person name="Huang J."/>
            <person name="Zhang X."/>
            <person name="Sun H."/>
            <person name="Wang H."/>
        </authorList>
    </citation>
    <scope>NUCLEOTIDE SEQUENCE [LARGE SCALE GENOMIC DNA]</scope>
    <source>
        <strain evidence="3">TB1705</strain>
        <tissue evidence="3">Leaf</tissue>
    </source>
</reference>
<evidence type="ECO:0000313" key="3">
    <source>
        <dbReference type="EMBL" id="KAF6158699.1"/>
    </source>
</evidence>
<dbReference type="InterPro" id="IPR046848">
    <property type="entry name" value="E_motif"/>
</dbReference>
<dbReference type="NCBIfam" id="TIGR00756">
    <property type="entry name" value="PPR"/>
    <property type="match status" value="4"/>
</dbReference>
<feature type="repeat" description="PPR" evidence="2">
    <location>
        <begin position="154"/>
        <end position="188"/>
    </location>
</feature>
<evidence type="ECO:0000256" key="1">
    <source>
        <dbReference type="ARBA" id="ARBA00022737"/>
    </source>
</evidence>
<feature type="repeat" description="PPR" evidence="2">
    <location>
        <begin position="224"/>
        <end position="258"/>
    </location>
</feature>
<dbReference type="PANTHER" id="PTHR47926:SF436">
    <property type="entry name" value="PENTATRICOPEPTIDE REPEAT-CONTAINING PROTEIN ELI1, CHLOROPLASTIC-LIKE ISOFORM X2"/>
    <property type="match status" value="1"/>
</dbReference>
<dbReference type="InterPro" id="IPR002885">
    <property type="entry name" value="PPR_rpt"/>
</dbReference>
<dbReference type="EMBL" id="JACGCM010001219">
    <property type="protein sequence ID" value="KAF6158699.1"/>
    <property type="molecule type" value="Genomic_DNA"/>
</dbReference>
<dbReference type="GO" id="GO:0003723">
    <property type="term" value="F:RNA binding"/>
    <property type="evidence" value="ECO:0007669"/>
    <property type="project" value="InterPro"/>
</dbReference>
<dbReference type="OrthoDB" id="185373at2759"/>
<dbReference type="Pfam" id="PF20431">
    <property type="entry name" value="E_motif"/>
    <property type="match status" value="1"/>
</dbReference>
<comment type="caution">
    <text evidence="3">The sequence shown here is derived from an EMBL/GenBank/DDBJ whole genome shotgun (WGS) entry which is preliminary data.</text>
</comment>
<evidence type="ECO:0000256" key="2">
    <source>
        <dbReference type="PROSITE-ProRule" id="PRU00708"/>
    </source>
</evidence>
<dbReference type="FunFam" id="1.25.40.10:FF:000348">
    <property type="entry name" value="Pentatricopeptide repeat-containing protein chloroplastic"/>
    <property type="match status" value="1"/>
</dbReference>
<accession>A0A7J7MUU1</accession>
<dbReference type="Pfam" id="PF01535">
    <property type="entry name" value="PPR"/>
    <property type="match status" value="3"/>
</dbReference>
<proteinExistence type="predicted"/>
<dbReference type="PANTHER" id="PTHR47926">
    <property type="entry name" value="PENTATRICOPEPTIDE REPEAT-CONTAINING PROTEIN"/>
    <property type="match status" value="1"/>
</dbReference>
<dbReference type="PROSITE" id="PS51375">
    <property type="entry name" value="PPR"/>
    <property type="match status" value="6"/>
</dbReference>
<name>A0A7J7MUU1_9MAGN</name>
<protein>
    <recommendedName>
        <fullName evidence="5">Pentatricopeptide repeat-containing protein</fullName>
    </recommendedName>
</protein>
<dbReference type="FunFam" id="1.25.40.10:FF:000090">
    <property type="entry name" value="Pentatricopeptide repeat-containing protein, chloroplastic"/>
    <property type="match status" value="1"/>
</dbReference>
<organism evidence="3 4">
    <name type="scientific">Kingdonia uniflora</name>
    <dbReference type="NCBI Taxonomy" id="39325"/>
    <lineage>
        <taxon>Eukaryota</taxon>
        <taxon>Viridiplantae</taxon>
        <taxon>Streptophyta</taxon>
        <taxon>Embryophyta</taxon>
        <taxon>Tracheophyta</taxon>
        <taxon>Spermatophyta</taxon>
        <taxon>Magnoliopsida</taxon>
        <taxon>Ranunculales</taxon>
        <taxon>Circaeasteraceae</taxon>
        <taxon>Kingdonia</taxon>
    </lineage>
</organism>
<dbReference type="GO" id="GO:0009451">
    <property type="term" value="P:RNA modification"/>
    <property type="evidence" value="ECO:0007669"/>
    <property type="project" value="InterPro"/>
</dbReference>
<dbReference type="Pfam" id="PF13041">
    <property type="entry name" value="PPR_2"/>
    <property type="match status" value="4"/>
</dbReference>
<dbReference type="InterPro" id="IPR046960">
    <property type="entry name" value="PPR_At4g14850-like_plant"/>
</dbReference>
<dbReference type="AlphaFoldDB" id="A0A7J7MUU1"/>
<evidence type="ECO:0008006" key="5">
    <source>
        <dbReference type="Google" id="ProtNLM"/>
    </source>
</evidence>
<feature type="repeat" description="PPR" evidence="2">
    <location>
        <begin position="500"/>
        <end position="534"/>
    </location>
</feature>
<dbReference type="Proteomes" id="UP000541444">
    <property type="component" value="Unassembled WGS sequence"/>
</dbReference>
<dbReference type="InterPro" id="IPR011990">
    <property type="entry name" value="TPR-like_helical_dom_sf"/>
</dbReference>
<dbReference type="SUPFAM" id="SSF48452">
    <property type="entry name" value="TPR-like"/>
    <property type="match status" value="2"/>
</dbReference>
<keyword evidence="4" id="KW-1185">Reference proteome</keyword>
<dbReference type="Gene3D" id="1.25.40.10">
    <property type="entry name" value="Tetratricopeptide repeat domain"/>
    <property type="match status" value="5"/>
</dbReference>
<keyword evidence="1" id="KW-0677">Repeat</keyword>